<dbReference type="Pfam" id="PF01381">
    <property type="entry name" value="HTH_3"/>
    <property type="match status" value="1"/>
</dbReference>
<dbReference type="AlphaFoldDB" id="A0A4Q9FQY4"/>
<evidence type="ECO:0000313" key="3">
    <source>
        <dbReference type="EMBL" id="TBN17935.1"/>
    </source>
</evidence>
<dbReference type="Gene3D" id="1.10.260.40">
    <property type="entry name" value="lambda repressor-like DNA-binding domains"/>
    <property type="match status" value="1"/>
</dbReference>
<dbReference type="CDD" id="cd00093">
    <property type="entry name" value="HTH_XRE"/>
    <property type="match status" value="1"/>
</dbReference>
<gene>
    <name evidence="3" type="ORF">EYD46_03920</name>
</gene>
<feature type="transmembrane region" description="Helical" evidence="1">
    <location>
        <begin position="138"/>
        <end position="158"/>
    </location>
</feature>
<dbReference type="InterPro" id="IPR010982">
    <property type="entry name" value="Lambda_DNA-bd_dom_sf"/>
</dbReference>
<organism evidence="3 4">
    <name type="scientific">Hyunsoonleella pacifica</name>
    <dbReference type="NCBI Taxonomy" id="1080224"/>
    <lineage>
        <taxon>Bacteria</taxon>
        <taxon>Pseudomonadati</taxon>
        <taxon>Bacteroidota</taxon>
        <taxon>Flavobacteriia</taxon>
        <taxon>Flavobacteriales</taxon>
        <taxon>Flavobacteriaceae</taxon>
    </lineage>
</organism>
<feature type="transmembrane region" description="Helical" evidence="1">
    <location>
        <begin position="58"/>
        <end position="77"/>
    </location>
</feature>
<keyword evidence="1" id="KW-0812">Transmembrane</keyword>
<evidence type="ECO:0000256" key="1">
    <source>
        <dbReference type="SAM" id="Phobius"/>
    </source>
</evidence>
<dbReference type="OrthoDB" id="1357763at2"/>
<name>A0A4Q9FQY4_9FLAO</name>
<protein>
    <submittedName>
        <fullName evidence="3">XRE family transcriptional regulator</fullName>
    </submittedName>
</protein>
<proteinExistence type="predicted"/>
<feature type="domain" description="HTH cro/C1-type" evidence="2">
    <location>
        <begin position="2"/>
        <end position="50"/>
    </location>
</feature>
<evidence type="ECO:0000313" key="4">
    <source>
        <dbReference type="Proteomes" id="UP000292372"/>
    </source>
</evidence>
<dbReference type="EMBL" id="SIRS01000002">
    <property type="protein sequence ID" value="TBN17935.1"/>
    <property type="molecule type" value="Genomic_DNA"/>
</dbReference>
<comment type="caution">
    <text evidence="3">The sequence shown here is derived from an EMBL/GenBank/DDBJ whole genome shotgun (WGS) entry which is preliminary data.</text>
</comment>
<evidence type="ECO:0000259" key="2">
    <source>
        <dbReference type="PROSITE" id="PS50943"/>
    </source>
</evidence>
<dbReference type="PROSITE" id="PS50943">
    <property type="entry name" value="HTH_CROC1"/>
    <property type="match status" value="1"/>
</dbReference>
<keyword evidence="1" id="KW-0472">Membrane</keyword>
<accession>A0A4Q9FQY4</accession>
<feature type="transmembrane region" description="Helical" evidence="1">
    <location>
        <begin position="108"/>
        <end position="126"/>
    </location>
</feature>
<dbReference type="SUPFAM" id="SSF47413">
    <property type="entry name" value="lambda repressor-like DNA-binding domains"/>
    <property type="match status" value="1"/>
</dbReference>
<feature type="transmembrane region" description="Helical" evidence="1">
    <location>
        <begin position="164"/>
        <end position="182"/>
    </location>
</feature>
<keyword evidence="4" id="KW-1185">Reference proteome</keyword>
<reference evidence="3 4" key="1">
    <citation type="journal article" date="2015" name="Int. J. Syst. Evol. Microbiol.">
        <title>Hyunsoonleella pacifica sp. nov., isolated from seawater of South Pacific Gyre.</title>
        <authorList>
            <person name="Gao X."/>
            <person name="Zhang Z."/>
            <person name="Dai X."/>
            <person name="Zhang X.H."/>
        </authorList>
    </citation>
    <scope>NUCLEOTIDE SEQUENCE [LARGE SCALE GENOMIC DNA]</scope>
    <source>
        <strain evidence="3 4">SW033</strain>
    </source>
</reference>
<dbReference type="GO" id="GO:0003677">
    <property type="term" value="F:DNA binding"/>
    <property type="evidence" value="ECO:0007669"/>
    <property type="project" value="InterPro"/>
</dbReference>
<dbReference type="SMART" id="SM00530">
    <property type="entry name" value="HTH_XRE"/>
    <property type="match status" value="1"/>
</dbReference>
<dbReference type="InterPro" id="IPR001387">
    <property type="entry name" value="Cro/C1-type_HTH"/>
</dbReference>
<keyword evidence="1" id="KW-1133">Transmembrane helix</keyword>
<sequence length="194" mass="22790">MKKGLSQEELAEASKVNLRTIQRIENNETKPREKTLQLIFNALEIEIIEREKKRVNKYLILSSFLTVLIIICSLLPWTRFFDYFKNGKRIYRNNSGWDGQSIVFDYDFPYWLITLSVISIGLIVVSHSLEIIENKKRYIAIQLGLIIWFLLGLFNYSFTQSFDVRPGLFITIIATILLIFAYRKKERKTGVNNL</sequence>
<dbReference type="Proteomes" id="UP000292372">
    <property type="component" value="Unassembled WGS sequence"/>
</dbReference>